<organism evidence="11 12">
    <name type="scientific">Roseofilum capinflatum BLCC-M114</name>
    <dbReference type="NCBI Taxonomy" id="3022440"/>
    <lineage>
        <taxon>Bacteria</taxon>
        <taxon>Bacillati</taxon>
        <taxon>Cyanobacteriota</taxon>
        <taxon>Cyanophyceae</taxon>
        <taxon>Desertifilales</taxon>
        <taxon>Desertifilaceae</taxon>
        <taxon>Roseofilum</taxon>
        <taxon>Roseofilum capinflatum</taxon>
    </lineage>
</organism>
<comment type="caution">
    <text evidence="11">The sequence shown here is derived from an EMBL/GenBank/DDBJ whole genome shotgun (WGS) entry which is preliminary data.</text>
</comment>
<dbReference type="SUPFAM" id="SSF55874">
    <property type="entry name" value="ATPase domain of HSP90 chaperone/DNA topoisomerase II/histidine kinase"/>
    <property type="match status" value="1"/>
</dbReference>
<reference evidence="11 12" key="1">
    <citation type="submission" date="2023-01" db="EMBL/GenBank/DDBJ databases">
        <title>Novel diversity within Roseofilum (Cyanobacteria; Desertifilaceae) from marine benthic mats with descriptions of four novel species.</title>
        <authorList>
            <person name="Wang Y."/>
            <person name="Berthold D.E."/>
            <person name="Hu J."/>
            <person name="Lefler F.W."/>
            <person name="Laughinghouse H.D. IV."/>
        </authorList>
    </citation>
    <scope>NUCLEOTIDE SEQUENCE [LARGE SCALE GENOMIC DNA]</scope>
    <source>
        <strain evidence="11 12">BLCC-M114</strain>
    </source>
</reference>
<evidence type="ECO:0000256" key="6">
    <source>
        <dbReference type="ARBA" id="ARBA00023012"/>
    </source>
</evidence>
<dbReference type="EMBL" id="JAQOSO010000082">
    <property type="protein sequence ID" value="MDJ1175350.1"/>
    <property type="molecule type" value="Genomic_DNA"/>
</dbReference>
<keyword evidence="12" id="KW-1185">Reference proteome</keyword>
<keyword evidence="8" id="KW-0472">Membrane</keyword>
<dbReference type="InterPro" id="IPR001789">
    <property type="entry name" value="Sig_transdc_resp-reg_receiver"/>
</dbReference>
<feature type="domain" description="Histidine kinase" evidence="9">
    <location>
        <begin position="450"/>
        <end position="677"/>
    </location>
</feature>
<evidence type="ECO:0000259" key="9">
    <source>
        <dbReference type="PROSITE" id="PS50109"/>
    </source>
</evidence>
<dbReference type="SUPFAM" id="SSF52172">
    <property type="entry name" value="CheY-like"/>
    <property type="match status" value="1"/>
</dbReference>
<evidence type="ECO:0000256" key="3">
    <source>
        <dbReference type="ARBA" id="ARBA00022553"/>
    </source>
</evidence>
<evidence type="ECO:0000259" key="10">
    <source>
        <dbReference type="PROSITE" id="PS50110"/>
    </source>
</evidence>
<dbReference type="SMART" id="SM00387">
    <property type="entry name" value="HATPase_c"/>
    <property type="match status" value="1"/>
</dbReference>
<dbReference type="Pfam" id="PF00512">
    <property type="entry name" value="HisKA"/>
    <property type="match status" value="1"/>
</dbReference>
<dbReference type="Gene3D" id="3.30.565.10">
    <property type="entry name" value="Histidine kinase-like ATPase, C-terminal domain"/>
    <property type="match status" value="1"/>
</dbReference>
<dbReference type="Proteomes" id="UP001235849">
    <property type="component" value="Unassembled WGS sequence"/>
</dbReference>
<dbReference type="InterPro" id="IPR011006">
    <property type="entry name" value="CheY-like_superfamily"/>
</dbReference>
<dbReference type="Gene3D" id="1.10.287.130">
    <property type="match status" value="1"/>
</dbReference>
<dbReference type="InterPro" id="IPR003594">
    <property type="entry name" value="HATPase_dom"/>
</dbReference>
<feature type="domain" description="Response regulatory" evidence="10">
    <location>
        <begin position="701"/>
        <end position="817"/>
    </location>
</feature>
<dbReference type="PANTHER" id="PTHR43047">
    <property type="entry name" value="TWO-COMPONENT HISTIDINE PROTEIN KINASE"/>
    <property type="match status" value="1"/>
</dbReference>
<gene>
    <name evidence="11" type="ORF">PMG25_14740</name>
</gene>
<dbReference type="InterPro" id="IPR036097">
    <property type="entry name" value="HisK_dim/P_sf"/>
</dbReference>
<dbReference type="Pfam" id="PF05226">
    <property type="entry name" value="CHASE2"/>
    <property type="match status" value="1"/>
</dbReference>
<evidence type="ECO:0000256" key="2">
    <source>
        <dbReference type="ARBA" id="ARBA00012438"/>
    </source>
</evidence>
<evidence type="ECO:0000256" key="7">
    <source>
        <dbReference type="PROSITE-ProRule" id="PRU00169"/>
    </source>
</evidence>
<keyword evidence="5" id="KW-0418">Kinase</keyword>
<name>A0ABT7B848_9CYAN</name>
<evidence type="ECO:0000313" key="12">
    <source>
        <dbReference type="Proteomes" id="UP001235849"/>
    </source>
</evidence>
<dbReference type="Gene3D" id="3.40.50.2300">
    <property type="match status" value="1"/>
</dbReference>
<feature type="modified residue" description="4-aspartylphosphate" evidence="7">
    <location>
        <position position="750"/>
    </location>
</feature>
<dbReference type="InterPro" id="IPR036890">
    <property type="entry name" value="HATPase_C_sf"/>
</dbReference>
<dbReference type="SMART" id="SM00388">
    <property type="entry name" value="HisKA"/>
    <property type="match status" value="1"/>
</dbReference>
<dbReference type="Pfam" id="PF02518">
    <property type="entry name" value="HATPase_c"/>
    <property type="match status" value="1"/>
</dbReference>
<keyword evidence="3 7" id="KW-0597">Phosphoprotein</keyword>
<dbReference type="PROSITE" id="PS50109">
    <property type="entry name" value="HIS_KIN"/>
    <property type="match status" value="1"/>
</dbReference>
<proteinExistence type="predicted"/>
<dbReference type="InterPro" id="IPR007890">
    <property type="entry name" value="CHASE2"/>
</dbReference>
<sequence length="906" mass="102070">MSSIIKRWGKVLLTATSMTGAIVAIRLTGVLQPLELSALDQGFRLRPVEARDDRIIIVGINEADIQAIGTWPISDAILTQVLQNIKAQNPTAIGLNLYRNLPVEPGYEQLSTLFRQTPNLIGIEKVVGETDGLAIAPPPVLAELGQISANDFPWDVDGKIRRGFLYLDDTEGNTIFSLGFRLARLYLEQQDILPASGEKDQITLGQAKFYPFFQNDGAYIRSNDAGYQIILNYRGKPGSFTTISLMDVLENRLPADLMRDRIVLIGSTAKSLKESVLTPYSNEIQGIPQAMAGVEVNANFTSQLISEAMNGRLPIKTWPDIWEYLWIFAWSIIGAKWISQWHLIDDIAKLYVGRTTLTFLISAASVITLSYILFLYGWWIPLIPSFLALTSSALLETSYTLWSNLRKSQHQLQEYLHTLEAKVAERTQELQTAKLAADDANKAKSEFLANMSHELRTPLNGILGYSQILVRDGSLNPQQINSINIINQCGTHLLNLINDILDLAKIEARKMDLNPTDVHFQSFLMGVAEICRIKAEQKNIEFVYQTDAELPETLYFDEKRLRQVLINLIGNAIKFTHQGGVIFHIYHRESVIHSDSDSTIYPLSFTIEDTGVGMTPEQLNTIFLPFEQVGSKSQNAEGTGLGLAITQQIINLMEGEIIVTSKLGQGSKFQIDLNLKSSHKLRYKTKEFRANPIYIKGKPPRILIVDNRWQNRGIFTEILSPLGFELAEAENGQQGLDRAAKFNPQLIISDVGMPVMDGLEMIRHLRRSSQFKKTIILISSVRAFESDQAQFLESGADDCLSKPVKIDELLDKLEHYLKLEWIYETQDLEVSDSVDVAATTEQKIPEYTELKKLHYSAKIGDIEAIKLELDRIRELDSAYQDFVQQLEEMSANFEVESIEHILQKYL</sequence>
<keyword evidence="6" id="KW-0902">Two-component regulatory system</keyword>
<dbReference type="SMART" id="SM00448">
    <property type="entry name" value="REC"/>
    <property type="match status" value="1"/>
</dbReference>
<feature type="transmembrane region" description="Helical" evidence="8">
    <location>
        <begin position="321"/>
        <end position="339"/>
    </location>
</feature>
<dbReference type="InterPro" id="IPR005467">
    <property type="entry name" value="His_kinase_dom"/>
</dbReference>
<keyword evidence="8" id="KW-0812">Transmembrane</keyword>
<dbReference type="PROSITE" id="PS50110">
    <property type="entry name" value="RESPONSE_REGULATORY"/>
    <property type="match status" value="1"/>
</dbReference>
<dbReference type="InterPro" id="IPR004358">
    <property type="entry name" value="Sig_transdc_His_kin-like_C"/>
</dbReference>
<keyword evidence="4" id="KW-0808">Transferase</keyword>
<dbReference type="RefSeq" id="WP_283767654.1">
    <property type="nucleotide sequence ID" value="NZ_JAQOSO010000082.1"/>
</dbReference>
<evidence type="ECO:0000256" key="5">
    <source>
        <dbReference type="ARBA" id="ARBA00022777"/>
    </source>
</evidence>
<feature type="transmembrane region" description="Helical" evidence="8">
    <location>
        <begin position="351"/>
        <end position="376"/>
    </location>
</feature>
<accession>A0ABT7B848</accession>
<evidence type="ECO:0000256" key="8">
    <source>
        <dbReference type="SAM" id="Phobius"/>
    </source>
</evidence>
<dbReference type="CDD" id="cd17546">
    <property type="entry name" value="REC_hyHK_CKI1_RcsC-like"/>
    <property type="match status" value="1"/>
</dbReference>
<evidence type="ECO:0000256" key="4">
    <source>
        <dbReference type="ARBA" id="ARBA00022679"/>
    </source>
</evidence>
<dbReference type="SMART" id="SM01080">
    <property type="entry name" value="CHASE2"/>
    <property type="match status" value="1"/>
</dbReference>
<evidence type="ECO:0000313" key="11">
    <source>
        <dbReference type="EMBL" id="MDJ1175350.1"/>
    </source>
</evidence>
<dbReference type="CDD" id="cd16922">
    <property type="entry name" value="HATPase_EvgS-ArcB-TorS-like"/>
    <property type="match status" value="1"/>
</dbReference>
<evidence type="ECO:0000256" key="1">
    <source>
        <dbReference type="ARBA" id="ARBA00000085"/>
    </source>
</evidence>
<dbReference type="InterPro" id="IPR003661">
    <property type="entry name" value="HisK_dim/P_dom"/>
</dbReference>
<dbReference type="SUPFAM" id="SSF47384">
    <property type="entry name" value="Homodimeric domain of signal transducing histidine kinase"/>
    <property type="match status" value="1"/>
</dbReference>
<protein>
    <recommendedName>
        <fullName evidence="2">histidine kinase</fullName>
        <ecNumber evidence="2">2.7.13.3</ecNumber>
    </recommendedName>
</protein>
<comment type="catalytic activity">
    <reaction evidence="1">
        <text>ATP + protein L-histidine = ADP + protein N-phospho-L-histidine.</text>
        <dbReference type="EC" id="2.7.13.3"/>
    </reaction>
</comment>
<dbReference type="EC" id="2.7.13.3" evidence="2"/>
<dbReference type="PANTHER" id="PTHR43047:SF72">
    <property type="entry name" value="OSMOSENSING HISTIDINE PROTEIN KINASE SLN1"/>
    <property type="match status" value="1"/>
</dbReference>
<dbReference type="PRINTS" id="PR00344">
    <property type="entry name" value="BCTRLSENSOR"/>
</dbReference>
<dbReference type="Pfam" id="PF00072">
    <property type="entry name" value="Response_reg"/>
    <property type="match status" value="1"/>
</dbReference>
<dbReference type="CDD" id="cd00082">
    <property type="entry name" value="HisKA"/>
    <property type="match status" value="1"/>
</dbReference>
<keyword evidence="8" id="KW-1133">Transmembrane helix</keyword>